<feature type="domain" description="D-isomer specific 2-hydroxyacid dehydrogenase NAD-binding" evidence="3">
    <location>
        <begin position="132"/>
        <end position="302"/>
    </location>
</feature>
<evidence type="ECO:0000259" key="3">
    <source>
        <dbReference type="Pfam" id="PF02826"/>
    </source>
</evidence>
<dbReference type="InterPro" id="IPR050223">
    <property type="entry name" value="D-isomer_2-hydroxyacid_DH"/>
</dbReference>
<dbReference type="EMBL" id="BJUV01000004">
    <property type="protein sequence ID" value="GEK82260.1"/>
    <property type="molecule type" value="Genomic_DNA"/>
</dbReference>
<reference evidence="5 7" key="2">
    <citation type="submission" date="2020-07" db="EMBL/GenBank/DDBJ databases">
        <title>Sequencing the genomes of 1000 actinobacteria strains.</title>
        <authorList>
            <person name="Klenk H.-P."/>
        </authorList>
    </citation>
    <scope>NUCLEOTIDE SEQUENCE [LARGE SCALE GENOMIC DNA]</scope>
    <source>
        <strain evidence="5 7">DSM 10309</strain>
    </source>
</reference>
<sequence length="339" mass="35990">MSPASGGPGAAERGHRSTAPTTALDAERRPTPGPVSLAPRENARFVAAVEDAGGAVVPLGDETRGLVWLSYSDVDGLDRALREHPGIEWVQLPYAGVDAFADILARHADRPRPLWTSAKGAFSEPVAEHALMLVLALLRVVPSRVQASAWQTEQRGISLYGKRVVIVGAGGIALELVRLLAPFETRVTIVRRGNTPVDGVETTVTVDRLDEVLPEADVVVLAAAATPGTSKLLDARRLALLRPTAVLVNVARGDLVDTDALVDAVRAERIWGAGVDVTSPEPLPEGHPLWGDPRVIVTPHQADTPEMTAPLLAERIRRNVRALNGDGDFAGVVDPAQGY</sequence>
<dbReference type="AlphaFoldDB" id="A0A7W3PIB3"/>
<keyword evidence="1" id="KW-0560">Oxidoreductase</keyword>
<evidence type="ECO:0000313" key="5">
    <source>
        <dbReference type="EMBL" id="MBA8812726.1"/>
    </source>
</evidence>
<evidence type="ECO:0000313" key="7">
    <source>
        <dbReference type="Proteomes" id="UP000522688"/>
    </source>
</evidence>
<dbReference type="Proteomes" id="UP000321154">
    <property type="component" value="Unassembled WGS sequence"/>
</dbReference>
<dbReference type="InterPro" id="IPR029753">
    <property type="entry name" value="D-isomer_DH_CS"/>
</dbReference>
<dbReference type="InterPro" id="IPR036291">
    <property type="entry name" value="NAD(P)-bd_dom_sf"/>
</dbReference>
<evidence type="ECO:0000256" key="2">
    <source>
        <dbReference type="SAM" id="MobiDB-lite"/>
    </source>
</evidence>
<dbReference type="PROSITE" id="PS00671">
    <property type="entry name" value="D_2_HYDROXYACID_DH_3"/>
    <property type="match status" value="1"/>
</dbReference>
<dbReference type="EMBL" id="JACGWW010000001">
    <property type="protein sequence ID" value="MBA8812726.1"/>
    <property type="molecule type" value="Genomic_DNA"/>
</dbReference>
<accession>A0A7W3PIB3</accession>
<dbReference type="Pfam" id="PF02826">
    <property type="entry name" value="2-Hacid_dh_C"/>
    <property type="match status" value="1"/>
</dbReference>
<dbReference type="OrthoDB" id="4324715at2"/>
<evidence type="ECO:0000313" key="4">
    <source>
        <dbReference type="EMBL" id="GEK82260.1"/>
    </source>
</evidence>
<keyword evidence="6" id="KW-1185">Reference proteome</keyword>
<evidence type="ECO:0000256" key="1">
    <source>
        <dbReference type="ARBA" id="ARBA00023002"/>
    </source>
</evidence>
<dbReference type="Gene3D" id="3.40.50.720">
    <property type="entry name" value="NAD(P)-binding Rossmann-like Domain"/>
    <property type="match status" value="2"/>
</dbReference>
<name>A0A7W3PIB3_9MICO</name>
<evidence type="ECO:0000313" key="6">
    <source>
        <dbReference type="Proteomes" id="UP000321154"/>
    </source>
</evidence>
<organism evidence="5 7">
    <name type="scientific">Frigoribacterium faeni</name>
    <dbReference type="NCBI Taxonomy" id="145483"/>
    <lineage>
        <taxon>Bacteria</taxon>
        <taxon>Bacillati</taxon>
        <taxon>Actinomycetota</taxon>
        <taxon>Actinomycetes</taxon>
        <taxon>Micrococcales</taxon>
        <taxon>Microbacteriaceae</taxon>
        <taxon>Frigoribacterium</taxon>
    </lineage>
</organism>
<reference evidence="4 6" key="1">
    <citation type="submission" date="2019-07" db="EMBL/GenBank/DDBJ databases">
        <title>Whole genome shotgun sequence of Frigoribacterium faeni NBRC 103066.</title>
        <authorList>
            <person name="Hosoyama A."/>
            <person name="Uohara A."/>
            <person name="Ohji S."/>
            <person name="Ichikawa N."/>
        </authorList>
    </citation>
    <scope>NUCLEOTIDE SEQUENCE [LARGE SCALE GENOMIC DNA]</scope>
    <source>
        <strain evidence="4 6">NBRC 103066</strain>
    </source>
</reference>
<feature type="region of interest" description="Disordered" evidence="2">
    <location>
        <begin position="1"/>
        <end position="39"/>
    </location>
</feature>
<dbReference type="PANTHER" id="PTHR10996:SF277">
    <property type="entry name" value="GLYOXYLATE REDUCTASE_HYDROXYPYRUVATE REDUCTASE"/>
    <property type="match status" value="1"/>
</dbReference>
<comment type="caution">
    <text evidence="5">The sequence shown here is derived from an EMBL/GenBank/DDBJ whole genome shotgun (WGS) entry which is preliminary data.</text>
</comment>
<dbReference type="GO" id="GO:0030267">
    <property type="term" value="F:glyoxylate reductase (NADPH) activity"/>
    <property type="evidence" value="ECO:0007669"/>
    <property type="project" value="TreeGrafter"/>
</dbReference>
<protein>
    <submittedName>
        <fullName evidence="4">Dihydrofolate reductase</fullName>
    </submittedName>
    <submittedName>
        <fullName evidence="5">Phosphoglycerate dehydrogenase-like enzyme</fullName>
    </submittedName>
</protein>
<dbReference type="PANTHER" id="PTHR10996">
    <property type="entry name" value="2-HYDROXYACID DEHYDROGENASE-RELATED"/>
    <property type="match status" value="1"/>
</dbReference>
<proteinExistence type="predicted"/>
<dbReference type="PRINTS" id="PR00368">
    <property type="entry name" value="FADPNR"/>
</dbReference>
<dbReference type="GO" id="GO:0005829">
    <property type="term" value="C:cytosol"/>
    <property type="evidence" value="ECO:0007669"/>
    <property type="project" value="TreeGrafter"/>
</dbReference>
<dbReference type="InterPro" id="IPR006140">
    <property type="entry name" value="D-isomer_DH_NAD-bd"/>
</dbReference>
<gene>
    <name evidence="5" type="ORF">FB463_000950</name>
    <name evidence="4" type="ORF">FFA01_05690</name>
</gene>
<dbReference type="SUPFAM" id="SSF51735">
    <property type="entry name" value="NAD(P)-binding Rossmann-fold domains"/>
    <property type="match status" value="1"/>
</dbReference>
<dbReference type="Proteomes" id="UP000522688">
    <property type="component" value="Unassembled WGS sequence"/>
</dbReference>
<dbReference type="GO" id="GO:0051287">
    <property type="term" value="F:NAD binding"/>
    <property type="evidence" value="ECO:0007669"/>
    <property type="project" value="InterPro"/>
</dbReference>
<dbReference type="GO" id="GO:0016618">
    <property type="term" value="F:hydroxypyruvate reductase [NAD(P)H] activity"/>
    <property type="evidence" value="ECO:0007669"/>
    <property type="project" value="TreeGrafter"/>
</dbReference>
<dbReference type="RefSeq" id="WP_146852795.1">
    <property type="nucleotide sequence ID" value="NZ_BAAAHR010000002.1"/>
</dbReference>